<feature type="compositionally biased region" description="Low complexity" evidence="1">
    <location>
        <begin position="276"/>
        <end position="294"/>
    </location>
</feature>
<organism evidence="3 4">
    <name type="scientific">Pseudodesulfovibrio nedwellii</name>
    <dbReference type="NCBI Taxonomy" id="2973072"/>
    <lineage>
        <taxon>Bacteria</taxon>
        <taxon>Pseudomonadati</taxon>
        <taxon>Thermodesulfobacteriota</taxon>
        <taxon>Desulfovibrionia</taxon>
        <taxon>Desulfovibrionales</taxon>
        <taxon>Desulfovibrionaceae</taxon>
    </lineage>
</organism>
<reference evidence="3 4" key="1">
    <citation type="submission" date="2022-08" db="EMBL/GenBank/DDBJ databases">
        <title>Genome Sequence of the sulphate-reducing bacterium, Pseudodesulfovibrio sp. SYK.</title>
        <authorList>
            <person name="Kondo R."/>
            <person name="Kataoka T."/>
        </authorList>
    </citation>
    <scope>NUCLEOTIDE SEQUENCE [LARGE SCALE GENOMIC DNA]</scope>
    <source>
        <strain evidence="3 4">SYK</strain>
    </source>
</reference>
<evidence type="ECO:0000313" key="4">
    <source>
        <dbReference type="Proteomes" id="UP001317742"/>
    </source>
</evidence>
<name>A0ABN6S0N4_9BACT</name>
<accession>A0ABN6S0N4</accession>
<proteinExistence type="predicted"/>
<sequence>MAAAPSQAPDPIGEVIHIMGFVSAQIPGMDARKLELKSPVFIHEVIVTGRTGNVEIRFKDDTIYSQGTESTLSMDDYVFSEDASSSKLLFKMGEGTFRFVTGQIVKQNPDAFALTTPMTSIGIRGTEPFAIVEPKRERIGVLEIASGHTVVVTSEINAMSMSEANLMTDIELGRPLSPPAPIPAAVREKVIKAAPMTSQGEFGLYGSKKELQLKADGFKNLLNFEKKQIGGLNVHPDYQQLRKIAVQERAFNNATNERDGKTKAEAGLGGGENTDTASSESEGGGASSPAGSTP</sequence>
<gene>
    <name evidence="3" type="ORF">SYK_11190</name>
</gene>
<dbReference type="Pfam" id="PF04773">
    <property type="entry name" value="FecR"/>
    <property type="match status" value="1"/>
</dbReference>
<dbReference type="Proteomes" id="UP001317742">
    <property type="component" value="Chromosome"/>
</dbReference>
<dbReference type="InterPro" id="IPR006860">
    <property type="entry name" value="FecR"/>
</dbReference>
<dbReference type="RefSeq" id="WP_281762643.1">
    <property type="nucleotide sequence ID" value="NZ_AP026709.1"/>
</dbReference>
<evidence type="ECO:0000259" key="2">
    <source>
        <dbReference type="Pfam" id="PF04773"/>
    </source>
</evidence>
<feature type="domain" description="FecR protein" evidence="2">
    <location>
        <begin position="45"/>
        <end position="141"/>
    </location>
</feature>
<keyword evidence="4" id="KW-1185">Reference proteome</keyword>
<protein>
    <recommendedName>
        <fullName evidence="2">FecR protein domain-containing protein</fullName>
    </recommendedName>
</protein>
<evidence type="ECO:0000313" key="3">
    <source>
        <dbReference type="EMBL" id="BDQ36759.1"/>
    </source>
</evidence>
<feature type="region of interest" description="Disordered" evidence="1">
    <location>
        <begin position="252"/>
        <end position="294"/>
    </location>
</feature>
<evidence type="ECO:0000256" key="1">
    <source>
        <dbReference type="SAM" id="MobiDB-lite"/>
    </source>
</evidence>
<dbReference type="EMBL" id="AP026709">
    <property type="protein sequence ID" value="BDQ36759.1"/>
    <property type="molecule type" value="Genomic_DNA"/>
</dbReference>